<dbReference type="GO" id="GO:0016805">
    <property type="term" value="F:dipeptidase activity"/>
    <property type="evidence" value="ECO:0007669"/>
    <property type="project" value="TreeGrafter"/>
</dbReference>
<feature type="domain" description="Peptidase M20 dimerisation" evidence="1">
    <location>
        <begin position="179"/>
        <end position="268"/>
    </location>
</feature>
<dbReference type="InterPro" id="IPR036264">
    <property type="entry name" value="Bact_exopeptidase_dim_dom"/>
</dbReference>
<dbReference type="GO" id="GO:0005737">
    <property type="term" value="C:cytoplasm"/>
    <property type="evidence" value="ECO:0007669"/>
    <property type="project" value="TreeGrafter"/>
</dbReference>
<comment type="caution">
    <text evidence="2">The sequence shown here is derived from an EMBL/GenBank/DDBJ whole genome shotgun (WGS) entry which is preliminary data.</text>
</comment>
<gene>
    <name evidence="2" type="ORF">Sya03_17720</name>
</gene>
<proteinExistence type="predicted"/>
<sequence length="384" mass="39318">MKAALRATVERHAGHLMALGADVFAHPEPAYAEHRTAALVARELRALGLTVEEGLAGTGVRARVRGTGGGPVACVLAELDAVRVPDHPDADPATGYAHACGHHAQVAHLIGVARALVETPPPGDVVLFAVPAEEWSGRPGGKQELIAAGEFAGVDLAMMVHARGDGAPLGMTWRHTGFTQLGAVFHGRAAHAAAAPQHGVNALAAATVALHAVDAQREAFADHVRVHPVLRADTALNVIADRAEVETMVRGLTTADIAAAAERVERSFRAGALALGATVDVTTTPGYAPLTVDRRLGALFAANAQALGAGWAEDEVSTASTDAGDLSALMPVLHPTHGGVTGVNHAASFRITDPYTAYVLPAIALAWTIADLGSPAAGAPAARQ</sequence>
<dbReference type="InterPro" id="IPR002933">
    <property type="entry name" value="Peptidase_M20"/>
</dbReference>
<dbReference type="SUPFAM" id="SSF53187">
    <property type="entry name" value="Zn-dependent exopeptidases"/>
    <property type="match status" value="1"/>
</dbReference>
<keyword evidence="3" id="KW-1185">Reference proteome</keyword>
<dbReference type="SUPFAM" id="SSF55031">
    <property type="entry name" value="Bacterial exopeptidase dimerisation domain"/>
    <property type="match status" value="1"/>
</dbReference>
<dbReference type="InterPro" id="IPR017439">
    <property type="entry name" value="Amidohydrolase"/>
</dbReference>
<dbReference type="AlphaFoldDB" id="A0A8J3Y6G0"/>
<dbReference type="InterPro" id="IPR052030">
    <property type="entry name" value="Peptidase_M20/M20A_hydrolases"/>
</dbReference>
<dbReference type="EMBL" id="BOOY01000010">
    <property type="protein sequence ID" value="GIJ02420.1"/>
    <property type="molecule type" value="Genomic_DNA"/>
</dbReference>
<protein>
    <submittedName>
        <fullName evidence="2">Amidohydrolase</fullName>
    </submittedName>
</protein>
<dbReference type="Gene3D" id="3.40.630.10">
    <property type="entry name" value="Zn peptidases"/>
    <property type="match status" value="1"/>
</dbReference>
<dbReference type="Pfam" id="PF01546">
    <property type="entry name" value="Peptidase_M20"/>
    <property type="match status" value="1"/>
</dbReference>
<evidence type="ECO:0000313" key="3">
    <source>
        <dbReference type="Proteomes" id="UP000652013"/>
    </source>
</evidence>
<name>A0A8J3Y6G0_9ACTN</name>
<dbReference type="GO" id="GO:0046657">
    <property type="term" value="P:folic acid catabolic process"/>
    <property type="evidence" value="ECO:0007669"/>
    <property type="project" value="TreeGrafter"/>
</dbReference>
<reference evidence="2" key="1">
    <citation type="submission" date="2021-01" db="EMBL/GenBank/DDBJ databases">
        <title>Whole genome shotgun sequence of Spirilliplanes yamanashiensis NBRC 15828.</title>
        <authorList>
            <person name="Komaki H."/>
            <person name="Tamura T."/>
        </authorList>
    </citation>
    <scope>NUCLEOTIDE SEQUENCE</scope>
    <source>
        <strain evidence="2">NBRC 15828</strain>
    </source>
</reference>
<dbReference type="InterPro" id="IPR011650">
    <property type="entry name" value="Peptidase_M20_dimer"/>
</dbReference>
<dbReference type="RefSeq" id="WP_203937730.1">
    <property type="nucleotide sequence ID" value="NZ_BAAAGJ010000012.1"/>
</dbReference>
<dbReference type="GO" id="GO:0071713">
    <property type="term" value="F:para-aminobenzoyl-glutamate hydrolase activity"/>
    <property type="evidence" value="ECO:0007669"/>
    <property type="project" value="TreeGrafter"/>
</dbReference>
<dbReference type="Proteomes" id="UP000652013">
    <property type="component" value="Unassembled WGS sequence"/>
</dbReference>
<evidence type="ECO:0000259" key="1">
    <source>
        <dbReference type="Pfam" id="PF07687"/>
    </source>
</evidence>
<accession>A0A8J3Y6G0</accession>
<dbReference type="Gene3D" id="3.30.70.360">
    <property type="match status" value="1"/>
</dbReference>
<organism evidence="2 3">
    <name type="scientific">Spirilliplanes yamanashiensis</name>
    <dbReference type="NCBI Taxonomy" id="42233"/>
    <lineage>
        <taxon>Bacteria</taxon>
        <taxon>Bacillati</taxon>
        <taxon>Actinomycetota</taxon>
        <taxon>Actinomycetes</taxon>
        <taxon>Micromonosporales</taxon>
        <taxon>Micromonosporaceae</taxon>
        <taxon>Spirilliplanes</taxon>
    </lineage>
</organism>
<evidence type="ECO:0000313" key="2">
    <source>
        <dbReference type="EMBL" id="GIJ02420.1"/>
    </source>
</evidence>
<dbReference type="PANTHER" id="PTHR30575:SF3">
    <property type="entry name" value="PEPTIDASE M20 DIMERISATION DOMAIN-CONTAINING PROTEIN"/>
    <property type="match status" value="1"/>
</dbReference>
<dbReference type="Pfam" id="PF07687">
    <property type="entry name" value="M20_dimer"/>
    <property type="match status" value="1"/>
</dbReference>
<dbReference type="NCBIfam" id="TIGR01891">
    <property type="entry name" value="amidohydrolases"/>
    <property type="match status" value="1"/>
</dbReference>
<dbReference type="PANTHER" id="PTHR30575">
    <property type="entry name" value="PEPTIDASE M20"/>
    <property type="match status" value="1"/>
</dbReference>